<evidence type="ECO:0000313" key="1">
    <source>
        <dbReference type="EMBL" id="KAL3401954.1"/>
    </source>
</evidence>
<sequence length="281" mass="31308">MTIPRLELRSALIATQLLKAIAHDLQVSPSSCWAWSDALVALSWIRSLETVGNALVDNYVNHIQELYQPHSWRYVPSEVNPVDIATRGAEPDQLQRTSWFNGPVWLSGPSSDWPADKDCRTGTDRSTVQPTAICAVSISAPDVSLLDRFSSLTTLLRVIVRIKRWPKLLNSNTSASPLFSTPITAPEFKDAFDACVRLSQSSSLQEEIATATHGRRLPMSSQLRGLAAFVDSNGILRIGGRLQYSDLPYEQKHPPILRRTDPLARLIVHWAHQRALHGGFR</sequence>
<evidence type="ECO:0000313" key="2">
    <source>
        <dbReference type="Proteomes" id="UP001627154"/>
    </source>
</evidence>
<gene>
    <name evidence="1" type="ORF">TKK_004966</name>
</gene>
<dbReference type="Proteomes" id="UP001627154">
    <property type="component" value="Unassembled WGS sequence"/>
</dbReference>
<dbReference type="Pfam" id="PF05380">
    <property type="entry name" value="Peptidase_A17"/>
    <property type="match status" value="1"/>
</dbReference>
<dbReference type="EMBL" id="JBJJXI010000041">
    <property type="protein sequence ID" value="KAL3401954.1"/>
    <property type="molecule type" value="Genomic_DNA"/>
</dbReference>
<dbReference type="AlphaFoldDB" id="A0ABD2XAK3"/>
<dbReference type="InterPro" id="IPR008042">
    <property type="entry name" value="Retrotrans_Pao"/>
</dbReference>
<organism evidence="1 2">
    <name type="scientific">Trichogramma kaykai</name>
    <dbReference type="NCBI Taxonomy" id="54128"/>
    <lineage>
        <taxon>Eukaryota</taxon>
        <taxon>Metazoa</taxon>
        <taxon>Ecdysozoa</taxon>
        <taxon>Arthropoda</taxon>
        <taxon>Hexapoda</taxon>
        <taxon>Insecta</taxon>
        <taxon>Pterygota</taxon>
        <taxon>Neoptera</taxon>
        <taxon>Endopterygota</taxon>
        <taxon>Hymenoptera</taxon>
        <taxon>Apocrita</taxon>
        <taxon>Proctotrupomorpha</taxon>
        <taxon>Chalcidoidea</taxon>
        <taxon>Trichogrammatidae</taxon>
        <taxon>Trichogramma</taxon>
    </lineage>
</organism>
<dbReference type="PANTHER" id="PTHR47331:SF6">
    <property type="entry name" value="DOUBLECORTIN DOMAIN-CONTAINING PROTEIN"/>
    <property type="match status" value="1"/>
</dbReference>
<reference evidence="1 2" key="1">
    <citation type="journal article" date="2024" name="bioRxiv">
        <title>A reference genome for Trichogramma kaykai: A tiny desert-dwelling parasitoid wasp with competing sex-ratio distorters.</title>
        <authorList>
            <person name="Culotta J."/>
            <person name="Lindsey A.R."/>
        </authorList>
    </citation>
    <scope>NUCLEOTIDE SEQUENCE [LARGE SCALE GENOMIC DNA]</scope>
    <source>
        <strain evidence="1 2">KSX58</strain>
    </source>
</reference>
<proteinExistence type="predicted"/>
<accession>A0ABD2XAK3</accession>
<protein>
    <submittedName>
        <fullName evidence="1">Uncharacterized protein</fullName>
    </submittedName>
</protein>
<keyword evidence="2" id="KW-1185">Reference proteome</keyword>
<dbReference type="PANTHER" id="PTHR47331">
    <property type="entry name" value="PHD-TYPE DOMAIN-CONTAINING PROTEIN"/>
    <property type="match status" value="1"/>
</dbReference>
<name>A0ABD2XAK3_9HYME</name>
<comment type="caution">
    <text evidence="1">The sequence shown here is derived from an EMBL/GenBank/DDBJ whole genome shotgun (WGS) entry which is preliminary data.</text>
</comment>